<protein>
    <submittedName>
        <fullName evidence="1">N-acetylmuramyl-L-alanine amidase, negative regulator of AmpC, AmpD</fullName>
    </submittedName>
</protein>
<organism evidence="1 2">
    <name type="scientific">Candidatus Regiella insecticola 5.15</name>
    <dbReference type="NCBI Taxonomy" id="1005043"/>
    <lineage>
        <taxon>Bacteria</taxon>
        <taxon>Pseudomonadati</taxon>
        <taxon>Pseudomonadota</taxon>
        <taxon>Gammaproteobacteria</taxon>
        <taxon>Enterobacterales</taxon>
        <taxon>Enterobacteriaceae</taxon>
        <taxon>aphid secondary symbionts</taxon>
        <taxon>Candidatus Regiella</taxon>
    </lineage>
</organism>
<dbReference type="EMBL" id="AGCA01000361">
    <property type="protein sequence ID" value="EGY28525.1"/>
    <property type="molecule type" value="Genomic_DNA"/>
</dbReference>
<feature type="non-terminal residue" evidence="1">
    <location>
        <position position="36"/>
    </location>
</feature>
<evidence type="ECO:0000313" key="2">
    <source>
        <dbReference type="Proteomes" id="UP000004116"/>
    </source>
</evidence>
<sequence length="36" mass="4326">MRTILSPIRRIVRISMPVLKINKFLIWWMKKTAPGM</sequence>
<reference evidence="1 2" key="1">
    <citation type="journal article" date="2012" name="Genome Res.">
        <title>Genomic basis of endosymbiont-conferred protection against an insect parasitoid.</title>
        <authorList>
            <person name="Hansen A.K."/>
            <person name="Vorburger C."/>
            <person name="Moran N.A."/>
        </authorList>
    </citation>
    <scope>NUCLEOTIDE SEQUENCE [LARGE SCALE GENOMIC DNA]</scope>
    <source>
        <strain evidence="2">R5.15</strain>
    </source>
</reference>
<comment type="caution">
    <text evidence="1">The sequence shown here is derived from an EMBL/GenBank/DDBJ whole genome shotgun (WGS) entry which is preliminary data.</text>
</comment>
<evidence type="ECO:0000313" key="1">
    <source>
        <dbReference type="EMBL" id="EGY28525.1"/>
    </source>
</evidence>
<gene>
    <name evidence="1" type="ORF">Rin_00015160</name>
</gene>
<keyword evidence="2" id="KW-1185">Reference proteome</keyword>
<dbReference type="Proteomes" id="UP000004116">
    <property type="component" value="Unassembled WGS sequence"/>
</dbReference>
<name>G2H0D8_9ENTR</name>
<proteinExistence type="predicted"/>
<dbReference type="AlphaFoldDB" id="G2H0D8"/>
<accession>G2H0D8</accession>